<keyword evidence="3" id="KW-0862">Zinc</keyword>
<dbReference type="EMBL" id="WVUK01000050">
    <property type="protein sequence ID" value="KAF7495126.1"/>
    <property type="molecule type" value="Genomic_DNA"/>
</dbReference>
<gene>
    <name evidence="7" type="ORF">SSS_1028</name>
</gene>
<evidence type="ECO:0000256" key="5">
    <source>
        <dbReference type="SAM" id="MobiDB-lite"/>
    </source>
</evidence>
<dbReference type="Proteomes" id="UP000070412">
    <property type="component" value="Unassembled WGS sequence"/>
</dbReference>
<evidence type="ECO:0000256" key="1">
    <source>
        <dbReference type="ARBA" id="ARBA00022723"/>
    </source>
</evidence>
<dbReference type="SUPFAM" id="SSF57850">
    <property type="entry name" value="RING/U-box"/>
    <property type="match status" value="1"/>
</dbReference>
<dbReference type="PROSITE" id="PS00518">
    <property type="entry name" value="ZF_RING_1"/>
    <property type="match status" value="1"/>
</dbReference>
<dbReference type="GO" id="GO:0008270">
    <property type="term" value="F:zinc ion binding"/>
    <property type="evidence" value="ECO:0007669"/>
    <property type="project" value="UniProtKB-KW"/>
</dbReference>
<reference evidence="8" key="3">
    <citation type="submission" date="2022-06" db="UniProtKB">
        <authorList>
            <consortium name="EnsemblMetazoa"/>
        </authorList>
    </citation>
    <scope>IDENTIFICATION</scope>
</reference>
<keyword evidence="9" id="KW-1185">Reference proteome</keyword>
<reference evidence="7" key="2">
    <citation type="submission" date="2020-01" db="EMBL/GenBank/DDBJ databases">
        <authorList>
            <person name="Korhonen P.K.K."/>
            <person name="Guangxu M.G."/>
            <person name="Wang T.W."/>
            <person name="Stroehlein A.J.S."/>
            <person name="Young N.D."/>
            <person name="Ang C.-S.A."/>
            <person name="Fernando D.W.F."/>
            <person name="Lu H.L."/>
            <person name="Taylor S.T."/>
            <person name="Ehtesham M.E.M."/>
            <person name="Najaraj S.H.N."/>
            <person name="Harsha G.H.G."/>
            <person name="Madugundu A.M."/>
            <person name="Renuse S.R."/>
            <person name="Holt D.H."/>
            <person name="Pandey A.P."/>
            <person name="Papenfuss A.P."/>
            <person name="Gasser R.B.G."/>
            <person name="Fischer K.F."/>
        </authorList>
    </citation>
    <scope>NUCLEOTIDE SEQUENCE</scope>
    <source>
        <strain evidence="7">SSS_KF_BRIS2020</strain>
    </source>
</reference>
<name>A0A834RG69_SARSC</name>
<dbReference type="Gene3D" id="3.30.40.10">
    <property type="entry name" value="Zinc/RING finger domain, C3HC4 (zinc finger)"/>
    <property type="match status" value="1"/>
</dbReference>
<organism evidence="7">
    <name type="scientific">Sarcoptes scabiei</name>
    <name type="common">Itch mite</name>
    <name type="synonym">Acarus scabiei</name>
    <dbReference type="NCBI Taxonomy" id="52283"/>
    <lineage>
        <taxon>Eukaryota</taxon>
        <taxon>Metazoa</taxon>
        <taxon>Ecdysozoa</taxon>
        <taxon>Arthropoda</taxon>
        <taxon>Chelicerata</taxon>
        <taxon>Arachnida</taxon>
        <taxon>Acari</taxon>
        <taxon>Acariformes</taxon>
        <taxon>Sarcoptiformes</taxon>
        <taxon>Astigmata</taxon>
        <taxon>Psoroptidia</taxon>
        <taxon>Sarcoptoidea</taxon>
        <taxon>Sarcoptidae</taxon>
        <taxon>Sarcoptinae</taxon>
        <taxon>Sarcoptes</taxon>
    </lineage>
</organism>
<dbReference type="InterPro" id="IPR001841">
    <property type="entry name" value="Znf_RING"/>
</dbReference>
<keyword evidence="1" id="KW-0479">Metal-binding</keyword>
<proteinExistence type="predicted"/>
<evidence type="ECO:0000259" key="6">
    <source>
        <dbReference type="PROSITE" id="PS50089"/>
    </source>
</evidence>
<dbReference type="InterPro" id="IPR017907">
    <property type="entry name" value="Znf_RING_CS"/>
</dbReference>
<reference evidence="9" key="1">
    <citation type="journal article" date="2020" name="PLoS Negl. Trop. Dis.">
        <title>High-quality nuclear genome for Sarcoptes scabiei-A critical resource for a neglected parasite.</title>
        <authorList>
            <person name="Korhonen P.K."/>
            <person name="Gasser R.B."/>
            <person name="Ma G."/>
            <person name="Wang T."/>
            <person name="Stroehlein A.J."/>
            <person name="Young N.D."/>
            <person name="Ang C.S."/>
            <person name="Fernando D.D."/>
            <person name="Lu H.C."/>
            <person name="Taylor S."/>
            <person name="Reynolds S.L."/>
            <person name="Mofiz E."/>
            <person name="Najaraj S.H."/>
            <person name="Gowda H."/>
            <person name="Madugundu A."/>
            <person name="Renuse S."/>
            <person name="Holt D."/>
            <person name="Pandey A."/>
            <person name="Papenfuss A.T."/>
            <person name="Fischer K."/>
        </authorList>
    </citation>
    <scope>NUCLEOTIDE SEQUENCE [LARGE SCALE GENOMIC DNA]</scope>
</reference>
<feature type="domain" description="RING-type" evidence="6">
    <location>
        <begin position="24"/>
        <end position="64"/>
    </location>
</feature>
<sequence length="263" mass="30587">MNTMIKDRNQFLENLKKILKLLQCSECGKFIQNPVSLKCNHRFCEKCVLGKIANLSESSCIECESLFQKHEIMQQTQLKIYIIHLKELISTLDKAKFFDDDLFEKFYAFVFRNHPFADTVAKCCCEDIESNSRSDEKINKENELIDYETTMIETQLKTNLVDETVQEELNDQTFSDDELDDKKVIDASLLTIYSQTETEYKKQETNLESTQEDSGSDGIQEQQSMETFSNPFKISQSKSFLSDSPEFDFFDSDSDDEDLQPIF</sequence>
<dbReference type="PROSITE" id="PS50089">
    <property type="entry name" value="ZF_RING_2"/>
    <property type="match status" value="1"/>
</dbReference>
<evidence type="ECO:0000313" key="9">
    <source>
        <dbReference type="Proteomes" id="UP000070412"/>
    </source>
</evidence>
<keyword evidence="2 4" id="KW-0863">Zinc-finger</keyword>
<evidence type="ECO:0000256" key="2">
    <source>
        <dbReference type="ARBA" id="ARBA00022771"/>
    </source>
</evidence>
<dbReference type="OrthoDB" id="6105938at2759"/>
<dbReference type="InterPro" id="IPR013083">
    <property type="entry name" value="Znf_RING/FYVE/PHD"/>
</dbReference>
<evidence type="ECO:0000313" key="8">
    <source>
        <dbReference type="EnsemblMetazoa" id="KAF7495126.1"/>
    </source>
</evidence>
<accession>A0A834RG69</accession>
<evidence type="ECO:0000256" key="4">
    <source>
        <dbReference type="PROSITE-ProRule" id="PRU00175"/>
    </source>
</evidence>
<evidence type="ECO:0000256" key="3">
    <source>
        <dbReference type="ARBA" id="ARBA00022833"/>
    </source>
</evidence>
<feature type="compositionally biased region" description="Polar residues" evidence="5">
    <location>
        <begin position="216"/>
        <end position="228"/>
    </location>
</feature>
<protein>
    <recommendedName>
        <fullName evidence="6">RING-type domain-containing protein</fullName>
    </recommendedName>
</protein>
<feature type="region of interest" description="Disordered" evidence="5">
    <location>
        <begin position="201"/>
        <end position="228"/>
    </location>
</feature>
<dbReference type="EnsemblMetazoa" id="SSS_1028s_mrna">
    <property type="protein sequence ID" value="KAF7495126.1"/>
    <property type="gene ID" value="SSS_1028"/>
</dbReference>
<dbReference type="AlphaFoldDB" id="A0A834RG69"/>
<evidence type="ECO:0000313" key="7">
    <source>
        <dbReference type="EMBL" id="KAF7495126.1"/>
    </source>
</evidence>